<dbReference type="EMBL" id="JAVHNR010000007">
    <property type="protein sequence ID" value="KAK6336741.1"/>
    <property type="molecule type" value="Genomic_DNA"/>
</dbReference>
<evidence type="ECO:0000313" key="3">
    <source>
        <dbReference type="Proteomes" id="UP001313282"/>
    </source>
</evidence>
<keyword evidence="3" id="KW-1185">Reference proteome</keyword>
<organism evidence="2 3">
    <name type="scientific">Orbilia javanica</name>
    <dbReference type="NCBI Taxonomy" id="47235"/>
    <lineage>
        <taxon>Eukaryota</taxon>
        <taxon>Fungi</taxon>
        <taxon>Dikarya</taxon>
        <taxon>Ascomycota</taxon>
        <taxon>Pezizomycotina</taxon>
        <taxon>Orbiliomycetes</taxon>
        <taxon>Orbiliales</taxon>
        <taxon>Orbiliaceae</taxon>
        <taxon>Orbilia</taxon>
    </lineage>
</organism>
<keyword evidence="1" id="KW-0732">Signal</keyword>
<reference evidence="2 3" key="1">
    <citation type="submission" date="2019-10" db="EMBL/GenBank/DDBJ databases">
        <authorList>
            <person name="Palmer J.M."/>
        </authorList>
    </citation>
    <scope>NUCLEOTIDE SEQUENCE [LARGE SCALE GENOMIC DNA]</scope>
    <source>
        <strain evidence="2 3">TWF718</strain>
    </source>
</reference>
<feature type="signal peptide" evidence="1">
    <location>
        <begin position="1"/>
        <end position="23"/>
    </location>
</feature>
<comment type="caution">
    <text evidence="2">The sequence shown here is derived from an EMBL/GenBank/DDBJ whole genome shotgun (WGS) entry which is preliminary data.</text>
</comment>
<gene>
    <name evidence="2" type="ORF">TWF718_009532</name>
</gene>
<feature type="chain" id="PRO_5042843135" evidence="1">
    <location>
        <begin position="24"/>
        <end position="433"/>
    </location>
</feature>
<proteinExistence type="predicted"/>
<dbReference type="Proteomes" id="UP001313282">
    <property type="component" value="Unassembled WGS sequence"/>
</dbReference>
<name>A0AAN8MSN9_9PEZI</name>
<protein>
    <submittedName>
        <fullName evidence="2">Uncharacterized protein</fullName>
    </submittedName>
</protein>
<dbReference type="AlphaFoldDB" id="A0AAN8MSN9"/>
<sequence length="433" mass="46061">MFILKSLVAALALGLVQDTIAAAAAPGCCTDKCGKPVQLAKNGKKDCSAFLIKTVIPTKTTTVFKTKTLSRTTTVSKKTTVTRGATVTKKVTDTTDITVTNIASETDYSTSTSLATLEETETVTNTLTTVESILETTTVPYPTSTATITAEKRDVKPVKPTYASACDNAAYTRACSCLGIKPKTTTKAAVVRTVYKTRTAYKSFTVYKTSTIYKTNTAILTSKAPTETKTSVVSLTTYTTIVSGTAITATETLTLTESATLTETTVIVATQTADPVPPVCVGKGFEVRLKDSGVTAEGWGLGMINSIGQGIYVRLFSGGASPMVITDDGLQSWYASDYEYIIQTGSTFPSKVWIKSVKSNVISYPWATTTVTFGLGDGPDYSLVCSSGDTTYKITFCRNPTYFEWELVVYTDDSQLAGLTCAAEGSAKATCKL</sequence>
<accession>A0AAN8MSN9</accession>
<evidence type="ECO:0000313" key="2">
    <source>
        <dbReference type="EMBL" id="KAK6336741.1"/>
    </source>
</evidence>
<evidence type="ECO:0000256" key="1">
    <source>
        <dbReference type="SAM" id="SignalP"/>
    </source>
</evidence>